<dbReference type="Proteomes" id="UP000053660">
    <property type="component" value="Unassembled WGS sequence"/>
</dbReference>
<evidence type="ECO:0000256" key="7">
    <source>
        <dbReference type="ARBA" id="ARBA00023180"/>
    </source>
</evidence>
<feature type="transmembrane region" description="Helical" evidence="8">
    <location>
        <begin position="40"/>
        <end position="61"/>
    </location>
</feature>
<dbReference type="EMBL" id="KN613381">
    <property type="protein sequence ID" value="KHJ74790.1"/>
    <property type="molecule type" value="Genomic_DNA"/>
</dbReference>
<dbReference type="PANTHER" id="PTHR12185">
    <property type="entry name" value="SID1 TRANSMEMBRANE FAMILY MEMEBER"/>
    <property type="match status" value="1"/>
</dbReference>
<keyword evidence="7" id="KW-0325">Glycoprotein</keyword>
<sequence>MLKLYGSRRRVITPQFANIAVTSVITLDSIITMFAEKFAVRGFAVAVMIAAVLFAVSSLLFGPRFSFGFLKSNNDRNIAVSLAVGTFATNIITIVVCNLTSYRIETTQFVTVCCIANALLYLLYYIIMKYRKREKWCKFSKRSVVAATLLWFVALLCFFKEETDWTLTIAQSRAVNRPCILLNFFDYHDLWHMASALASLLLLVGVSSLDDDLCAIPTRELSVF</sequence>
<evidence type="ECO:0000256" key="3">
    <source>
        <dbReference type="ARBA" id="ARBA00022692"/>
    </source>
</evidence>
<dbReference type="GO" id="GO:0003725">
    <property type="term" value="F:double-stranded RNA binding"/>
    <property type="evidence" value="ECO:0007669"/>
    <property type="project" value="TreeGrafter"/>
</dbReference>
<accession>A0A0B1RUR7</accession>
<evidence type="ECO:0000313" key="10">
    <source>
        <dbReference type="Proteomes" id="UP000053660"/>
    </source>
</evidence>
<keyword evidence="3 8" id="KW-0812">Transmembrane</keyword>
<keyword evidence="4" id="KW-0732">Signal</keyword>
<keyword evidence="10" id="KW-1185">Reference proteome</keyword>
<evidence type="ECO:0000256" key="4">
    <source>
        <dbReference type="ARBA" id="ARBA00022729"/>
    </source>
</evidence>
<gene>
    <name evidence="9" type="ORF">OESDEN_25594</name>
</gene>
<dbReference type="GO" id="GO:0051033">
    <property type="term" value="F:RNA transmembrane transporter activity"/>
    <property type="evidence" value="ECO:0007669"/>
    <property type="project" value="TreeGrafter"/>
</dbReference>
<dbReference type="PANTHER" id="PTHR12185:SF1">
    <property type="entry name" value="SYSTEMIC RNA INTERFERENCE DEFECTIVE PROTEIN 1"/>
    <property type="match status" value="1"/>
</dbReference>
<evidence type="ECO:0000256" key="5">
    <source>
        <dbReference type="ARBA" id="ARBA00022989"/>
    </source>
</evidence>
<evidence type="ECO:0000256" key="1">
    <source>
        <dbReference type="ARBA" id="ARBA00004141"/>
    </source>
</evidence>
<evidence type="ECO:0000256" key="2">
    <source>
        <dbReference type="ARBA" id="ARBA00006618"/>
    </source>
</evidence>
<evidence type="ECO:0000256" key="8">
    <source>
        <dbReference type="SAM" id="Phobius"/>
    </source>
</evidence>
<dbReference type="GO" id="GO:0005886">
    <property type="term" value="C:plasma membrane"/>
    <property type="evidence" value="ECO:0007669"/>
    <property type="project" value="TreeGrafter"/>
</dbReference>
<keyword evidence="5 8" id="KW-1133">Transmembrane helix</keyword>
<dbReference type="AlphaFoldDB" id="A0A0B1RUR7"/>
<feature type="transmembrane region" description="Helical" evidence="8">
    <location>
        <begin position="139"/>
        <end position="159"/>
    </location>
</feature>
<proteinExistence type="inferred from homology"/>
<name>A0A0B1RUR7_OESDE</name>
<reference evidence="9 10" key="1">
    <citation type="submission" date="2014-03" db="EMBL/GenBank/DDBJ databases">
        <title>Draft genome of the hookworm Oesophagostomum dentatum.</title>
        <authorList>
            <person name="Mitreva M."/>
        </authorList>
    </citation>
    <scope>NUCLEOTIDE SEQUENCE [LARGE SCALE GENOMIC DNA]</scope>
    <source>
        <strain evidence="9 10">OD-Hann</strain>
    </source>
</reference>
<feature type="transmembrane region" description="Helical" evidence="8">
    <location>
        <begin position="108"/>
        <end position="127"/>
    </location>
</feature>
<dbReference type="InterPro" id="IPR025958">
    <property type="entry name" value="SID1_TM_fam"/>
</dbReference>
<protein>
    <submittedName>
        <fullName evidence="9">Uncharacterized protein</fullName>
    </submittedName>
</protein>
<comment type="similarity">
    <text evidence="2">Belongs to the SID1 family.</text>
</comment>
<keyword evidence="6 8" id="KW-0472">Membrane</keyword>
<comment type="subcellular location">
    <subcellularLocation>
        <location evidence="1">Membrane</location>
        <topology evidence="1">Multi-pass membrane protein</topology>
    </subcellularLocation>
</comment>
<organism evidence="9 10">
    <name type="scientific">Oesophagostomum dentatum</name>
    <name type="common">Nodular worm</name>
    <dbReference type="NCBI Taxonomy" id="61180"/>
    <lineage>
        <taxon>Eukaryota</taxon>
        <taxon>Metazoa</taxon>
        <taxon>Ecdysozoa</taxon>
        <taxon>Nematoda</taxon>
        <taxon>Chromadorea</taxon>
        <taxon>Rhabditida</taxon>
        <taxon>Rhabditina</taxon>
        <taxon>Rhabditomorpha</taxon>
        <taxon>Strongyloidea</taxon>
        <taxon>Strongylidae</taxon>
        <taxon>Oesophagostomum</taxon>
    </lineage>
</organism>
<dbReference type="OrthoDB" id="5859707at2759"/>
<evidence type="ECO:0000256" key="6">
    <source>
        <dbReference type="ARBA" id="ARBA00023136"/>
    </source>
</evidence>
<dbReference type="Pfam" id="PF13965">
    <property type="entry name" value="SID-1_RNA_chan"/>
    <property type="match status" value="1"/>
</dbReference>
<evidence type="ECO:0000313" key="9">
    <source>
        <dbReference type="EMBL" id="KHJ74790.1"/>
    </source>
</evidence>
<dbReference type="GO" id="GO:0005764">
    <property type="term" value="C:lysosome"/>
    <property type="evidence" value="ECO:0007669"/>
    <property type="project" value="TreeGrafter"/>
</dbReference>
<feature type="transmembrane region" description="Helical" evidence="8">
    <location>
        <begin position="82"/>
        <end position="102"/>
    </location>
</feature>